<dbReference type="EMBL" id="JAKUCV010004816">
    <property type="protein sequence ID" value="KAJ4833923.1"/>
    <property type="molecule type" value="Genomic_DNA"/>
</dbReference>
<organism evidence="1 2">
    <name type="scientific">Turnera subulata</name>
    <dbReference type="NCBI Taxonomy" id="218843"/>
    <lineage>
        <taxon>Eukaryota</taxon>
        <taxon>Viridiplantae</taxon>
        <taxon>Streptophyta</taxon>
        <taxon>Embryophyta</taxon>
        <taxon>Tracheophyta</taxon>
        <taxon>Spermatophyta</taxon>
        <taxon>Magnoliopsida</taxon>
        <taxon>eudicotyledons</taxon>
        <taxon>Gunneridae</taxon>
        <taxon>Pentapetalae</taxon>
        <taxon>rosids</taxon>
        <taxon>fabids</taxon>
        <taxon>Malpighiales</taxon>
        <taxon>Passifloraceae</taxon>
        <taxon>Turnera</taxon>
    </lineage>
</organism>
<accession>A0A9Q0JA08</accession>
<protein>
    <submittedName>
        <fullName evidence="1">Uncharacterized protein</fullName>
    </submittedName>
</protein>
<name>A0A9Q0JA08_9ROSI</name>
<dbReference type="AlphaFoldDB" id="A0A9Q0JA08"/>
<gene>
    <name evidence="1" type="ORF">Tsubulata_044620</name>
</gene>
<dbReference type="Proteomes" id="UP001141552">
    <property type="component" value="Unassembled WGS sequence"/>
</dbReference>
<sequence length="117" mass="13257">MQVLDESGEEVYENIWCIYASQTSKINPDCGTKSRASTQMKAASSLLKVPFSAQPCVRRQIEDSGLTCIRKKEKKLGYLFKGETLSSTRRILQRASPYDGVRDPRGCNRRFILFSQS</sequence>
<reference evidence="1" key="2">
    <citation type="journal article" date="2023" name="Plants (Basel)">
        <title>Annotation of the Turnera subulata (Passifloraceae) Draft Genome Reveals the S-Locus Evolved after the Divergence of Turneroideae from Passifloroideae in a Stepwise Manner.</title>
        <authorList>
            <person name="Henning P.M."/>
            <person name="Roalson E.H."/>
            <person name="Mir W."/>
            <person name="McCubbin A.G."/>
            <person name="Shore J.S."/>
        </authorList>
    </citation>
    <scope>NUCLEOTIDE SEQUENCE</scope>
    <source>
        <strain evidence="1">F60SS</strain>
    </source>
</reference>
<keyword evidence="2" id="KW-1185">Reference proteome</keyword>
<proteinExistence type="predicted"/>
<comment type="caution">
    <text evidence="1">The sequence shown here is derived from an EMBL/GenBank/DDBJ whole genome shotgun (WGS) entry which is preliminary data.</text>
</comment>
<evidence type="ECO:0000313" key="2">
    <source>
        <dbReference type="Proteomes" id="UP001141552"/>
    </source>
</evidence>
<reference evidence="1" key="1">
    <citation type="submission" date="2022-02" db="EMBL/GenBank/DDBJ databases">
        <authorList>
            <person name="Henning P.M."/>
            <person name="McCubbin A.G."/>
            <person name="Shore J.S."/>
        </authorList>
    </citation>
    <scope>NUCLEOTIDE SEQUENCE</scope>
    <source>
        <strain evidence="1">F60SS</strain>
        <tissue evidence="1">Leaves</tissue>
    </source>
</reference>
<evidence type="ECO:0000313" key="1">
    <source>
        <dbReference type="EMBL" id="KAJ4833923.1"/>
    </source>
</evidence>